<evidence type="ECO:0000313" key="1">
    <source>
        <dbReference type="EMBL" id="RBL92269.1"/>
    </source>
</evidence>
<sequence>MTNHIFMSVNPPLSEALFQHIWKCRLFRQDSLVAITGEAVQIISPGTQNHHSGPDFIAARIRIDGILWAGPVELHLRSSDWYRHGHAGNEQYRHIILHVVYVHDLPEGIGGHIRCLELQPYISNLLLERYEELRRTAAFVPCSAHAGRVSRLIWTGWQERLLAGRWERRWQELMHWLSLNGFNWEETCYWSLARSYGAPVNARPFLQLAQSLPYTVLQWHYDRPLAAEALLFGQAGMLEGPFTDVYPLQLQQEYGQLRQRHQLEPMTVHQWNWLRMRPSAFPAMRIASFAALIQQRRQLFSRILEVKNIRELEQLFFVPPSPYWRTHYRFGRSVRHTRQPGRQALHTVLINSVLPLLHLYGQQRESAYFQELALSLLQQLPAENNHITRAWKKLGIVQENALASQGLLELKQYYCEQMRCLECAVGTRILGG</sequence>
<protein>
    <submittedName>
        <fullName evidence="1">DUF2851 domain-containing protein</fullName>
    </submittedName>
</protein>
<gene>
    <name evidence="1" type="ORF">DF182_06655</name>
</gene>
<reference evidence="1 2" key="1">
    <citation type="submission" date="2018-05" db="EMBL/GenBank/DDBJ databases">
        <title>Chitinophaga sp. K3CV102501T nov., isolated from isolated from a monsoon evergreen broad-leaved forest soil.</title>
        <authorList>
            <person name="Lv Y."/>
        </authorList>
    </citation>
    <scope>NUCLEOTIDE SEQUENCE [LARGE SCALE GENOMIC DNA]</scope>
    <source>
        <strain evidence="1 2">GDMCC 1.1325</strain>
    </source>
</reference>
<proteinExistence type="predicted"/>
<dbReference type="InterPro" id="IPR021272">
    <property type="entry name" value="DUF2851"/>
</dbReference>
<dbReference type="AlphaFoldDB" id="A0A365Y0Y6"/>
<accession>A0A365Y0Y6</accession>
<dbReference type="Proteomes" id="UP000253410">
    <property type="component" value="Unassembled WGS sequence"/>
</dbReference>
<comment type="caution">
    <text evidence="1">The sequence shown here is derived from an EMBL/GenBank/DDBJ whole genome shotgun (WGS) entry which is preliminary data.</text>
</comment>
<name>A0A365Y0Y6_9BACT</name>
<dbReference type="EMBL" id="QFFJ01000001">
    <property type="protein sequence ID" value="RBL92269.1"/>
    <property type="molecule type" value="Genomic_DNA"/>
</dbReference>
<dbReference type="Pfam" id="PF11013">
    <property type="entry name" value="DUF2851"/>
    <property type="match status" value="1"/>
</dbReference>
<organism evidence="1 2">
    <name type="scientific">Chitinophaga flava</name>
    <dbReference type="NCBI Taxonomy" id="2259036"/>
    <lineage>
        <taxon>Bacteria</taxon>
        <taxon>Pseudomonadati</taxon>
        <taxon>Bacteroidota</taxon>
        <taxon>Chitinophagia</taxon>
        <taxon>Chitinophagales</taxon>
        <taxon>Chitinophagaceae</taxon>
        <taxon>Chitinophaga</taxon>
    </lineage>
</organism>
<evidence type="ECO:0000313" key="2">
    <source>
        <dbReference type="Proteomes" id="UP000253410"/>
    </source>
</evidence>
<keyword evidence="2" id="KW-1185">Reference proteome</keyword>